<dbReference type="EMBL" id="ATFE01000005">
    <property type="protein sequence ID" value="EPF29338.1"/>
    <property type="molecule type" value="Genomic_DNA"/>
</dbReference>
<evidence type="ECO:0000313" key="2">
    <source>
        <dbReference type="EMBL" id="EPF29338.1"/>
    </source>
</evidence>
<proteinExistence type="predicted"/>
<dbReference type="AlphaFoldDB" id="A0AA87NTT3"/>
<sequence length="94" mass="11084">MNRLLKYLKLYFGISFILSILGCIIIVISIPMSFDGYTAYPIFEQKPYFFVVLYFIAQMISSIKVIFHALIVSLIGFFIVLHFRRLYGMLRRMV</sequence>
<feature type="transmembrane region" description="Helical" evidence="1">
    <location>
        <begin position="52"/>
        <end position="83"/>
    </location>
</feature>
<evidence type="ECO:0000256" key="1">
    <source>
        <dbReference type="SAM" id="Phobius"/>
    </source>
</evidence>
<comment type="caution">
    <text evidence="2">The sequence shown here is derived from an EMBL/GenBank/DDBJ whole genome shotgun (WGS) entry which is preliminary data.</text>
</comment>
<dbReference type="Proteomes" id="UP000014634">
    <property type="component" value="Unassembled WGS sequence"/>
</dbReference>
<evidence type="ECO:0008006" key="4">
    <source>
        <dbReference type="Google" id="ProtNLM"/>
    </source>
</evidence>
<evidence type="ECO:0000313" key="3">
    <source>
        <dbReference type="Proteomes" id="UP000014634"/>
    </source>
</evidence>
<keyword evidence="1" id="KW-0812">Transmembrane</keyword>
<gene>
    <name evidence="2" type="ORF">HMPREF9195_00848</name>
</gene>
<keyword evidence="1" id="KW-1133">Transmembrane helix</keyword>
<organism evidence="2 3">
    <name type="scientific">Treponema medium ATCC 700293</name>
    <dbReference type="NCBI Taxonomy" id="1125700"/>
    <lineage>
        <taxon>Bacteria</taxon>
        <taxon>Pseudomonadati</taxon>
        <taxon>Spirochaetota</taxon>
        <taxon>Spirochaetia</taxon>
        <taxon>Spirochaetales</taxon>
        <taxon>Treponemataceae</taxon>
        <taxon>Treponema</taxon>
    </lineage>
</organism>
<protein>
    <recommendedName>
        <fullName evidence="4">Lipoprotein</fullName>
    </recommendedName>
</protein>
<reference evidence="2 3" key="1">
    <citation type="submission" date="2013-04" db="EMBL/GenBank/DDBJ databases">
        <title>The Genome Sequence of Treponema medium ATCC 700293.</title>
        <authorList>
            <consortium name="The Broad Institute Genomics Platform"/>
            <person name="Earl A."/>
            <person name="Ward D."/>
            <person name="Feldgarden M."/>
            <person name="Gevers D."/>
            <person name="Leonetti C."/>
            <person name="Blanton J.M."/>
            <person name="Dewhirst F.E."/>
            <person name="Izard J."/>
            <person name="Walker B."/>
            <person name="Young S."/>
            <person name="Zeng Q."/>
            <person name="Gargeya S."/>
            <person name="Fitzgerald M."/>
            <person name="Haas B."/>
            <person name="Abouelleil A."/>
            <person name="Allen A.W."/>
            <person name="Alvarado L."/>
            <person name="Arachchi H.M."/>
            <person name="Berlin A.M."/>
            <person name="Chapman S.B."/>
            <person name="Gainer-Dewar J."/>
            <person name="Goldberg J."/>
            <person name="Griggs A."/>
            <person name="Gujja S."/>
            <person name="Hansen M."/>
            <person name="Howarth C."/>
            <person name="Imamovic A."/>
            <person name="Ireland A."/>
            <person name="Larimer J."/>
            <person name="McCowan C."/>
            <person name="Murphy C."/>
            <person name="Pearson M."/>
            <person name="Poon T.W."/>
            <person name="Priest M."/>
            <person name="Roberts A."/>
            <person name="Saif S."/>
            <person name="Shea T."/>
            <person name="Sisk P."/>
            <person name="Sykes S."/>
            <person name="Wortman J."/>
            <person name="Nusbaum C."/>
            <person name="Birren B."/>
        </authorList>
    </citation>
    <scope>NUCLEOTIDE SEQUENCE [LARGE SCALE GENOMIC DNA]</scope>
    <source>
        <strain evidence="2 3">ATCC 700293</strain>
    </source>
</reference>
<accession>A0AA87NTT3</accession>
<dbReference type="PROSITE" id="PS51257">
    <property type="entry name" value="PROKAR_LIPOPROTEIN"/>
    <property type="match status" value="1"/>
</dbReference>
<name>A0AA87NTT3_TREMD</name>
<feature type="transmembrane region" description="Helical" evidence="1">
    <location>
        <begin position="12"/>
        <end position="32"/>
    </location>
</feature>
<keyword evidence="1" id="KW-0472">Membrane</keyword>